<dbReference type="InterPro" id="IPR036583">
    <property type="entry name" value="23S_rRNA_IVS_sf"/>
</dbReference>
<dbReference type="SUPFAM" id="SSF158446">
    <property type="entry name" value="IVS-encoded protein-like"/>
    <property type="match status" value="1"/>
</dbReference>
<organism evidence="2 3">
    <name type="scientific">Laspinema olomoucense D3b</name>
    <dbReference type="NCBI Taxonomy" id="2953688"/>
    <lineage>
        <taxon>Bacteria</taxon>
        <taxon>Bacillati</taxon>
        <taxon>Cyanobacteriota</taxon>
        <taxon>Cyanophyceae</taxon>
        <taxon>Oscillatoriophycideae</taxon>
        <taxon>Oscillatoriales</taxon>
        <taxon>Laspinemataceae</taxon>
        <taxon>Laspinema</taxon>
        <taxon>Laspinema olomoucense</taxon>
    </lineage>
</organism>
<gene>
    <name evidence="2" type="primary">avd</name>
    <name evidence="2" type="ORF">NG792_25335</name>
</gene>
<evidence type="ECO:0000313" key="2">
    <source>
        <dbReference type="EMBL" id="MCT7981055.1"/>
    </source>
</evidence>
<reference evidence="2 3" key="1">
    <citation type="journal article" date="2022" name="Front. Microbiol.">
        <title>High genomic differentiation and limited gene flow indicate recent cryptic speciation within the genus Laspinema (cyanobacteria).</title>
        <authorList>
            <person name="Stanojkovic A."/>
            <person name="Skoupy S."/>
            <person name="Skaloud P."/>
            <person name="Dvorak P."/>
        </authorList>
    </citation>
    <scope>NUCLEOTIDE SEQUENCE [LARGE SCALE GENOMIC DNA]</scope>
    <source>
        <strain evidence="2 3">D3b</strain>
    </source>
</reference>
<dbReference type="Gene3D" id="1.20.1440.60">
    <property type="entry name" value="23S rRNA-intervening sequence"/>
    <property type="match status" value="1"/>
</dbReference>
<accession>A0ABT2NEC8</accession>
<name>A0ABT2NEC8_9CYAN</name>
<dbReference type="NCBIfam" id="NF033474">
    <property type="entry name" value="DivGenRetAVD"/>
    <property type="match status" value="1"/>
</dbReference>
<comment type="caution">
    <text evidence="2">The sequence shown here is derived from an EMBL/GenBank/DDBJ whole genome shotgun (WGS) entry which is preliminary data.</text>
</comment>
<dbReference type="Pfam" id="PF22296">
    <property type="entry name" value="bAvd"/>
    <property type="match status" value="1"/>
</dbReference>
<evidence type="ECO:0000259" key="1">
    <source>
        <dbReference type="Pfam" id="PF22296"/>
    </source>
</evidence>
<evidence type="ECO:0000313" key="3">
    <source>
        <dbReference type="Proteomes" id="UP001525961"/>
    </source>
</evidence>
<dbReference type="EMBL" id="JAMXFA010000051">
    <property type="protein sequence ID" value="MCT7981055.1"/>
    <property type="molecule type" value="Genomic_DNA"/>
</dbReference>
<proteinExistence type="predicted"/>
<keyword evidence="3" id="KW-1185">Reference proteome</keyword>
<sequence length="117" mass="13910">MDELPIIQKTYDLIQWYIPILNRLPRDHKMMLGERIVTHLYEFLENLIIARYSSQKSNLLRALNPKLSILRYQTRLLMDFQLISVERYEYIAKQLDTIGKELGGWIQQQSGKPTKTT</sequence>
<dbReference type="InterPro" id="IPR055360">
    <property type="entry name" value="bAvd"/>
</dbReference>
<feature type="domain" description="bAvd-like" evidence="1">
    <location>
        <begin position="6"/>
        <end position="108"/>
    </location>
</feature>
<dbReference type="RefSeq" id="WP_261201545.1">
    <property type="nucleotide sequence ID" value="NZ_JAMXFA010000051.1"/>
</dbReference>
<dbReference type="Proteomes" id="UP001525961">
    <property type="component" value="Unassembled WGS sequence"/>
</dbReference>
<dbReference type="CDD" id="cd16376">
    <property type="entry name" value="Avd_like"/>
    <property type="match status" value="1"/>
</dbReference>
<protein>
    <submittedName>
        <fullName evidence="2">Diversity-generating retroelement protein Avd</fullName>
    </submittedName>
</protein>